<organism evidence="2 3">
    <name type="scientific">Ramlibacter tataouinensis (strain ATCC BAA-407 / DSM 14655 / LMG 21543 / TTB310)</name>
    <dbReference type="NCBI Taxonomy" id="365046"/>
    <lineage>
        <taxon>Bacteria</taxon>
        <taxon>Pseudomonadati</taxon>
        <taxon>Pseudomonadota</taxon>
        <taxon>Betaproteobacteria</taxon>
        <taxon>Burkholderiales</taxon>
        <taxon>Comamonadaceae</taxon>
        <taxon>Ramlibacter</taxon>
    </lineage>
</organism>
<feature type="compositionally biased region" description="Polar residues" evidence="1">
    <location>
        <begin position="15"/>
        <end position="27"/>
    </location>
</feature>
<dbReference type="EMBL" id="CP000245">
    <property type="protein sequence ID" value="AEG92804.1"/>
    <property type="molecule type" value="Genomic_DNA"/>
</dbReference>
<dbReference type="Proteomes" id="UP000008385">
    <property type="component" value="Chromosome"/>
</dbReference>
<dbReference type="AlphaFoldDB" id="F5Y6B8"/>
<feature type="region of interest" description="Disordered" evidence="1">
    <location>
        <begin position="15"/>
        <end position="36"/>
    </location>
</feature>
<dbReference type="KEGG" id="rta:Rta_17140"/>
<dbReference type="STRING" id="365046.Rta_17140"/>
<name>F5Y6B8_RAMTT</name>
<reference evidence="2 3" key="2">
    <citation type="journal article" date="2011" name="PLoS ONE">
        <title>The Cyst-Dividing Bacterium Ramlibacter tataouinensis TTB310 Genome Reveals a Well-Stocked Toolbox for Adaptation to a Desert Environment.</title>
        <authorList>
            <person name="De Luca G."/>
            <person name="Barakat M."/>
            <person name="Ortet P."/>
            <person name="Fochesato S."/>
            <person name="Jourlin-Castelli C."/>
            <person name="Ansaldi M."/>
            <person name="Py B."/>
            <person name="Fichant G."/>
            <person name="Coutinho P.M."/>
            <person name="Voulhoux R."/>
            <person name="Bastien O."/>
            <person name="Marechal E."/>
            <person name="Henrissat B."/>
            <person name="Quentin Y."/>
            <person name="Noirot P."/>
            <person name="Filloux A."/>
            <person name="Mejean V."/>
            <person name="Dubow M.S."/>
            <person name="Barras F."/>
            <person name="Barbe V."/>
            <person name="Weissenbach J."/>
            <person name="Mihalcescu I."/>
            <person name="Vermeglio A."/>
            <person name="Achouak W."/>
            <person name="Heulin T."/>
        </authorList>
    </citation>
    <scope>NUCLEOTIDE SEQUENCE [LARGE SCALE GENOMIC DNA]</scope>
    <source>
        <strain evidence="3">ATCC BAA-407 / DSM 14655 / LMG 21543 / TTB310</strain>
    </source>
</reference>
<gene>
    <name evidence="2" type="ordered locus">Rta_17140</name>
</gene>
<sequence>MSLLRKLFSDKSATGGATTQFQDSDSGNAAGPRDTPRRELVHVVLRDTMRRHGIPSDWIDCRVLSVVSRSSASGVHVTFIVRGGQDRLLAYVPAFQSSFWDAIRQFEPRARDWLFSLSWQFDGMARNPGMPDPASWTAASGAPAPVAPGPVPQDELQEDLQALFAIRDAVLRESPQAPNFEATQPLRREPPAGSSFDATQPLKR</sequence>
<dbReference type="HOGENOM" id="CLU_1282253_0_0_4"/>
<dbReference type="eggNOG" id="COG2885">
    <property type="taxonomic scope" value="Bacteria"/>
</dbReference>
<protein>
    <submittedName>
        <fullName evidence="2">Uncharacterized protein</fullName>
    </submittedName>
</protein>
<feature type="region of interest" description="Disordered" evidence="1">
    <location>
        <begin position="174"/>
        <end position="204"/>
    </location>
</feature>
<dbReference type="RefSeq" id="WP_013901036.1">
    <property type="nucleotide sequence ID" value="NC_015677.1"/>
</dbReference>
<proteinExistence type="predicted"/>
<feature type="region of interest" description="Disordered" evidence="1">
    <location>
        <begin position="130"/>
        <end position="153"/>
    </location>
</feature>
<evidence type="ECO:0000256" key="1">
    <source>
        <dbReference type="SAM" id="MobiDB-lite"/>
    </source>
</evidence>
<dbReference type="OrthoDB" id="8898248at2"/>
<accession>F5Y6B8</accession>
<keyword evidence="3" id="KW-1185">Reference proteome</keyword>
<evidence type="ECO:0000313" key="2">
    <source>
        <dbReference type="EMBL" id="AEG92804.1"/>
    </source>
</evidence>
<evidence type="ECO:0000313" key="3">
    <source>
        <dbReference type="Proteomes" id="UP000008385"/>
    </source>
</evidence>
<reference evidence="3" key="1">
    <citation type="submission" date="2006-01" db="EMBL/GenBank/DDBJ databases">
        <title>Genome of the cyst-dividing bacterium Ramlibacter tataouinensis.</title>
        <authorList>
            <person name="Barakat M."/>
            <person name="Ortet P."/>
            <person name="De Luca G."/>
            <person name="Jourlin-Castelli C."/>
            <person name="Ansaldi M."/>
            <person name="Py B."/>
            <person name="Fichant G."/>
            <person name="Coutinho P."/>
            <person name="Voulhoux R."/>
            <person name="Bastien O."/>
            <person name="Roy S."/>
            <person name="Marechal E."/>
            <person name="Henrissat B."/>
            <person name="Quentin Y."/>
            <person name="Noirot P."/>
            <person name="Filloux A."/>
            <person name="Mejean V."/>
            <person name="DuBow M."/>
            <person name="Barras F."/>
            <person name="Heulin T."/>
        </authorList>
    </citation>
    <scope>NUCLEOTIDE SEQUENCE [LARGE SCALE GENOMIC DNA]</scope>
    <source>
        <strain evidence="3">ATCC BAA-407 / DSM 14655 / LMG 21543 / TTB310</strain>
    </source>
</reference>